<comment type="caution">
    <text evidence="13">The sequence shown here is derived from an EMBL/GenBank/DDBJ whole genome shotgun (WGS) entry which is preliminary data.</text>
</comment>
<keyword evidence="8" id="KW-0325">Glycoprotein</keyword>
<dbReference type="Proteomes" id="UP001159427">
    <property type="component" value="Unassembled WGS sequence"/>
</dbReference>
<feature type="domain" description="G-protein coupled receptors family 1 profile" evidence="12">
    <location>
        <begin position="21"/>
        <end position="271"/>
    </location>
</feature>
<dbReference type="InterPro" id="IPR000276">
    <property type="entry name" value="GPCR_Rhodpsn"/>
</dbReference>
<evidence type="ECO:0000256" key="9">
    <source>
        <dbReference type="ARBA" id="ARBA00023224"/>
    </source>
</evidence>
<evidence type="ECO:0000259" key="12">
    <source>
        <dbReference type="PROSITE" id="PS50262"/>
    </source>
</evidence>
<dbReference type="SUPFAM" id="SSF81321">
    <property type="entry name" value="Family A G protein-coupled receptor-like"/>
    <property type="match status" value="2"/>
</dbReference>
<gene>
    <name evidence="13" type="ORF">PEVE_00021908</name>
</gene>
<evidence type="ECO:0000256" key="6">
    <source>
        <dbReference type="ARBA" id="ARBA00023136"/>
    </source>
</evidence>
<protein>
    <recommendedName>
        <fullName evidence="12">G-protein coupled receptors family 1 profile domain-containing protein</fullName>
    </recommendedName>
</protein>
<dbReference type="Gene3D" id="1.20.1070.10">
    <property type="entry name" value="Rhodopsin 7-helix transmembrane proteins"/>
    <property type="match status" value="2"/>
</dbReference>
<dbReference type="PROSITE" id="PS50262">
    <property type="entry name" value="G_PROTEIN_RECEP_F1_2"/>
    <property type="match status" value="2"/>
</dbReference>
<feature type="transmembrane region" description="Helical" evidence="11">
    <location>
        <begin position="469"/>
        <end position="491"/>
    </location>
</feature>
<reference evidence="13 14" key="1">
    <citation type="submission" date="2022-05" db="EMBL/GenBank/DDBJ databases">
        <authorList>
            <consortium name="Genoscope - CEA"/>
            <person name="William W."/>
        </authorList>
    </citation>
    <scope>NUCLEOTIDE SEQUENCE [LARGE SCALE GENOMIC DNA]</scope>
</reference>
<evidence type="ECO:0000256" key="3">
    <source>
        <dbReference type="ARBA" id="ARBA00022692"/>
    </source>
</evidence>
<keyword evidence="6 11" id="KW-0472">Membrane</keyword>
<evidence type="ECO:0000256" key="7">
    <source>
        <dbReference type="ARBA" id="ARBA00023170"/>
    </source>
</evidence>
<comment type="subcellular location">
    <subcellularLocation>
        <location evidence="1">Cell membrane</location>
        <topology evidence="1">Multi-pass membrane protein</topology>
    </subcellularLocation>
</comment>
<keyword evidence="3 10" id="KW-0812">Transmembrane</keyword>
<feature type="domain" description="G-protein coupled receptors family 1 profile" evidence="12">
    <location>
        <begin position="370"/>
        <end position="632"/>
    </location>
</feature>
<feature type="transmembrane region" description="Helical" evidence="11">
    <location>
        <begin position="609"/>
        <end position="635"/>
    </location>
</feature>
<name>A0ABN8SJN5_9CNID</name>
<organism evidence="13 14">
    <name type="scientific">Porites evermanni</name>
    <dbReference type="NCBI Taxonomy" id="104178"/>
    <lineage>
        <taxon>Eukaryota</taxon>
        <taxon>Metazoa</taxon>
        <taxon>Cnidaria</taxon>
        <taxon>Anthozoa</taxon>
        <taxon>Hexacorallia</taxon>
        <taxon>Scleractinia</taxon>
        <taxon>Fungiina</taxon>
        <taxon>Poritidae</taxon>
        <taxon>Porites</taxon>
    </lineage>
</organism>
<accession>A0ABN8SJN5</accession>
<dbReference type="PANTHER" id="PTHR24246:SF27">
    <property type="entry name" value="ADENOSINE RECEPTOR, ISOFORM A"/>
    <property type="match status" value="1"/>
</dbReference>
<keyword evidence="7 10" id="KW-0675">Receptor</keyword>
<sequence length="686" mass="79076">MKPDYQVICEVLPIAIVIVLVNSLVFYLFAKCKSLRTPTNCLLLSLSLCDFMTGFIAIPLFLTLVMRVMKPPASVNFGFFVLIFNNVLVISASYHILAITLERYFLIVKPFTHRRLTKKSMFKVALAVWFVSAVIASMPYAWFSKKLTDRYKKIQFGYVTFCLTFVFLVPCILIMVSQFAMFRTIAKRGRCALPVRGGTNQRNVRQEKKCLIVFALMAFMYAACWLPWFVLSLWFSFWFPLSDETFAVLDYLSKVFAIFRFVTSAANPVLYTFFKRDFLDAFKKLVLKKELPTVFNYTFKHINQTKTLICKLDAYLDRTEELEYETVLYLYTKLLNMADDNSTSVNSTNSTSDYRIIAEVLPLAVLIALVNSVVFYLFIKEKRLRKQPTNHLLLSLAVCDLMNGILNIPIFLIRTFSSPGKISLGFFVVVLHNMVLVLVVYHILTITLDRYYAITRPFRHRQVTKKSTLKIILGTWMVGILIAFLPLTWWWEFLSSGGAILDNTTLKIQAGYTVVCLILVFLFPYISITYLQVAIFRKINQGVYNLAIADGKFDHRNSFIHGGNVHNMRRCLIIFTVMALVNLVCWFPWYTLSIINSLWFSISEEMRTALMQCSHAFLIIRYLTSIANPVLYILFKRDFQKALKTFLLGRRTQLDSRSSTRPISIIHHNKSVATITLPDNKGAESI</sequence>
<feature type="transmembrane region" description="Helical" evidence="11">
    <location>
        <begin position="155"/>
        <end position="180"/>
    </location>
</feature>
<feature type="transmembrane region" description="Helical" evidence="11">
    <location>
        <begin position="356"/>
        <end position="379"/>
    </location>
</feature>
<evidence type="ECO:0000256" key="11">
    <source>
        <dbReference type="SAM" id="Phobius"/>
    </source>
</evidence>
<dbReference type="EMBL" id="CALNXI010002929">
    <property type="protein sequence ID" value="CAH3191453.1"/>
    <property type="molecule type" value="Genomic_DNA"/>
</dbReference>
<keyword evidence="5 10" id="KW-0297">G-protein coupled receptor</keyword>
<evidence type="ECO:0000313" key="14">
    <source>
        <dbReference type="Proteomes" id="UP001159427"/>
    </source>
</evidence>
<dbReference type="PRINTS" id="PR00237">
    <property type="entry name" value="GPCRRHODOPSN"/>
</dbReference>
<evidence type="ECO:0000256" key="10">
    <source>
        <dbReference type="RuleBase" id="RU000688"/>
    </source>
</evidence>
<keyword evidence="14" id="KW-1185">Reference proteome</keyword>
<feature type="transmembrane region" description="Helical" evidence="11">
    <location>
        <begin position="122"/>
        <end position="143"/>
    </location>
</feature>
<comment type="similarity">
    <text evidence="10">Belongs to the G-protein coupled receptor 1 family.</text>
</comment>
<evidence type="ECO:0000256" key="2">
    <source>
        <dbReference type="ARBA" id="ARBA00022475"/>
    </source>
</evidence>
<keyword evidence="2" id="KW-1003">Cell membrane</keyword>
<feature type="transmembrane region" description="Helical" evidence="11">
    <location>
        <begin position="391"/>
        <end position="412"/>
    </location>
</feature>
<evidence type="ECO:0000256" key="5">
    <source>
        <dbReference type="ARBA" id="ARBA00023040"/>
    </source>
</evidence>
<feature type="transmembrane region" description="Helical" evidence="11">
    <location>
        <begin position="511"/>
        <end position="531"/>
    </location>
</feature>
<dbReference type="CDD" id="cd00637">
    <property type="entry name" value="7tm_classA_rhodopsin-like"/>
    <property type="match status" value="2"/>
</dbReference>
<dbReference type="PROSITE" id="PS00237">
    <property type="entry name" value="G_PROTEIN_RECEP_F1_1"/>
    <property type="match status" value="1"/>
</dbReference>
<keyword evidence="4 11" id="KW-1133">Transmembrane helix</keyword>
<dbReference type="InterPro" id="IPR017452">
    <property type="entry name" value="GPCR_Rhodpsn_7TM"/>
</dbReference>
<feature type="transmembrane region" description="Helical" evidence="11">
    <location>
        <begin position="571"/>
        <end position="589"/>
    </location>
</feature>
<evidence type="ECO:0000256" key="4">
    <source>
        <dbReference type="ARBA" id="ARBA00022989"/>
    </source>
</evidence>
<proteinExistence type="inferred from homology"/>
<feature type="transmembrane region" description="Helical" evidence="11">
    <location>
        <begin position="42"/>
        <end position="65"/>
    </location>
</feature>
<feature type="transmembrane region" description="Helical" evidence="11">
    <location>
        <begin position="424"/>
        <end position="448"/>
    </location>
</feature>
<feature type="transmembrane region" description="Helical" evidence="11">
    <location>
        <begin position="12"/>
        <end position="30"/>
    </location>
</feature>
<feature type="transmembrane region" description="Helical" evidence="11">
    <location>
        <begin position="211"/>
        <end position="235"/>
    </location>
</feature>
<evidence type="ECO:0000256" key="8">
    <source>
        <dbReference type="ARBA" id="ARBA00023180"/>
    </source>
</evidence>
<feature type="transmembrane region" description="Helical" evidence="11">
    <location>
        <begin position="77"/>
        <end position="101"/>
    </location>
</feature>
<evidence type="ECO:0000256" key="1">
    <source>
        <dbReference type="ARBA" id="ARBA00004651"/>
    </source>
</evidence>
<dbReference type="Pfam" id="PF00001">
    <property type="entry name" value="7tm_1"/>
    <property type="match status" value="2"/>
</dbReference>
<keyword evidence="9 10" id="KW-0807">Transducer</keyword>
<evidence type="ECO:0000313" key="13">
    <source>
        <dbReference type="EMBL" id="CAH3191453.1"/>
    </source>
</evidence>
<dbReference type="PANTHER" id="PTHR24246">
    <property type="entry name" value="OLFACTORY RECEPTOR AND ADENOSINE RECEPTOR"/>
    <property type="match status" value="1"/>
</dbReference>